<feature type="transmembrane region" description="Helical" evidence="6">
    <location>
        <begin position="88"/>
        <end position="109"/>
    </location>
</feature>
<feature type="compositionally biased region" description="Basic and acidic residues" evidence="5">
    <location>
        <begin position="164"/>
        <end position="176"/>
    </location>
</feature>
<keyword evidence="3 4" id="KW-1015">Disulfide bond</keyword>
<sequence length="434" mass="46837">MKTSLPADCMSWCIVADCPDLGPLEHGNYINVSNYRHGNTVTFTCDEGYRLVGMNTSTCEDFKTWSTPVPVCEEVKVFVSAGWRNATIVQAPFIVILLIILILMVYYIVRLRMRQSPKDEESAVNGAALNADKSAVGSVVEQKETDTRSYSLKSNSSEDSGIESSRESRTVSEERGGAIGRGLDTERDTLSGRDTHGPPSRGAASEPNIDQDGGIGSAPSTKRAESEPNRESHPRTRSCHAGERHSGESDTGDGVPYTYNIIDNSTTVSSVAFHVNSNNIDIRETLNYKSGDRNSSSVAYKSNNDSNNVRSNNTENDKDNVGPRKSETAAAPNDASSCTGRNSPQTGSVDLARAAKNQVPADDIKFGTPESNLTKCQQPEEQGGPSELITNSEKCYHSKSSPTQLNVQLSDASAALGDNATDPDNSERDPLLTR</sequence>
<feature type="compositionally biased region" description="Basic and acidic residues" evidence="5">
    <location>
        <begin position="425"/>
        <end position="434"/>
    </location>
</feature>
<evidence type="ECO:0000313" key="8">
    <source>
        <dbReference type="EMBL" id="WAQ94535.1"/>
    </source>
</evidence>
<keyword evidence="9" id="KW-1185">Reference proteome</keyword>
<evidence type="ECO:0000313" key="9">
    <source>
        <dbReference type="Proteomes" id="UP001164746"/>
    </source>
</evidence>
<keyword evidence="6" id="KW-0472">Membrane</keyword>
<gene>
    <name evidence="8" type="ORF">MAR_007006</name>
</gene>
<name>A0ABY7DHQ6_MYAAR</name>
<evidence type="ECO:0000256" key="4">
    <source>
        <dbReference type="PROSITE-ProRule" id="PRU00302"/>
    </source>
</evidence>
<keyword evidence="6" id="KW-0812">Transmembrane</keyword>
<feature type="disulfide bond" evidence="4">
    <location>
        <begin position="45"/>
        <end position="72"/>
    </location>
</feature>
<dbReference type="InterPro" id="IPR035976">
    <property type="entry name" value="Sushi/SCR/CCP_sf"/>
</dbReference>
<dbReference type="Gene3D" id="2.10.70.10">
    <property type="entry name" value="Complement Module, domain 1"/>
    <property type="match status" value="1"/>
</dbReference>
<comment type="caution">
    <text evidence="4">Lacks conserved residue(s) required for the propagation of feature annotation.</text>
</comment>
<dbReference type="EMBL" id="CP111012">
    <property type="protein sequence ID" value="WAQ94535.1"/>
    <property type="molecule type" value="Genomic_DNA"/>
</dbReference>
<dbReference type="SUPFAM" id="SSF57535">
    <property type="entry name" value="Complement control module/SCR domain"/>
    <property type="match status" value="1"/>
</dbReference>
<proteinExistence type="predicted"/>
<feature type="compositionally biased region" description="Low complexity" evidence="5">
    <location>
        <begin position="154"/>
        <end position="163"/>
    </location>
</feature>
<dbReference type="PANTHER" id="PTHR45656">
    <property type="entry name" value="PROTEIN CBR-CLEC-78"/>
    <property type="match status" value="1"/>
</dbReference>
<evidence type="ECO:0000259" key="7">
    <source>
        <dbReference type="PROSITE" id="PS50923"/>
    </source>
</evidence>
<evidence type="ECO:0000256" key="6">
    <source>
        <dbReference type="SAM" id="Phobius"/>
    </source>
</evidence>
<feature type="region of interest" description="Disordered" evidence="5">
    <location>
        <begin position="134"/>
        <end position="255"/>
    </location>
</feature>
<dbReference type="SMART" id="SM00032">
    <property type="entry name" value="CCP"/>
    <property type="match status" value="1"/>
</dbReference>
<feature type="region of interest" description="Disordered" evidence="5">
    <location>
        <begin position="289"/>
        <end position="347"/>
    </location>
</feature>
<dbReference type="PANTHER" id="PTHR45656:SF4">
    <property type="entry name" value="PROTEIN CBR-CLEC-78"/>
    <property type="match status" value="1"/>
</dbReference>
<keyword evidence="4" id="KW-0768">Sushi</keyword>
<keyword evidence="2" id="KW-0677">Repeat</keyword>
<protein>
    <recommendedName>
        <fullName evidence="7">Sushi domain-containing protein</fullName>
    </recommendedName>
</protein>
<feature type="compositionally biased region" description="Basic and acidic residues" evidence="5">
    <location>
        <begin position="222"/>
        <end position="248"/>
    </location>
</feature>
<organism evidence="8 9">
    <name type="scientific">Mya arenaria</name>
    <name type="common">Soft-shell clam</name>
    <dbReference type="NCBI Taxonomy" id="6604"/>
    <lineage>
        <taxon>Eukaryota</taxon>
        <taxon>Metazoa</taxon>
        <taxon>Spiralia</taxon>
        <taxon>Lophotrochozoa</taxon>
        <taxon>Mollusca</taxon>
        <taxon>Bivalvia</taxon>
        <taxon>Autobranchia</taxon>
        <taxon>Heteroconchia</taxon>
        <taxon>Euheterodonta</taxon>
        <taxon>Imparidentia</taxon>
        <taxon>Neoheterodontei</taxon>
        <taxon>Myida</taxon>
        <taxon>Myoidea</taxon>
        <taxon>Myidae</taxon>
        <taxon>Mya</taxon>
    </lineage>
</organism>
<feature type="region of interest" description="Disordered" evidence="5">
    <location>
        <begin position="411"/>
        <end position="434"/>
    </location>
</feature>
<dbReference type="Proteomes" id="UP001164746">
    <property type="component" value="Chromosome 1"/>
</dbReference>
<feature type="compositionally biased region" description="Low complexity" evidence="5">
    <location>
        <begin position="302"/>
        <end position="314"/>
    </location>
</feature>
<feature type="domain" description="Sushi" evidence="7">
    <location>
        <begin position="16"/>
        <end position="74"/>
    </location>
</feature>
<feature type="compositionally biased region" description="Polar residues" evidence="5">
    <location>
        <begin position="369"/>
        <end position="380"/>
    </location>
</feature>
<keyword evidence="1" id="KW-0732">Signal</keyword>
<dbReference type="CDD" id="cd00033">
    <property type="entry name" value="CCP"/>
    <property type="match status" value="1"/>
</dbReference>
<dbReference type="InterPro" id="IPR051277">
    <property type="entry name" value="SEZ6_CSMD_C4BPB_Regulators"/>
</dbReference>
<dbReference type="Pfam" id="PF00084">
    <property type="entry name" value="Sushi"/>
    <property type="match status" value="1"/>
</dbReference>
<dbReference type="PROSITE" id="PS50923">
    <property type="entry name" value="SUSHI"/>
    <property type="match status" value="1"/>
</dbReference>
<evidence type="ECO:0000256" key="5">
    <source>
        <dbReference type="SAM" id="MobiDB-lite"/>
    </source>
</evidence>
<reference evidence="8" key="1">
    <citation type="submission" date="2022-11" db="EMBL/GenBank/DDBJ databases">
        <title>Centuries of genome instability and evolution in soft-shell clam transmissible cancer (bioRxiv).</title>
        <authorList>
            <person name="Hart S.F.M."/>
            <person name="Yonemitsu M.A."/>
            <person name="Giersch R.M."/>
            <person name="Beal B.F."/>
            <person name="Arriagada G."/>
            <person name="Davis B.W."/>
            <person name="Ostrander E.A."/>
            <person name="Goff S.P."/>
            <person name="Metzger M.J."/>
        </authorList>
    </citation>
    <scope>NUCLEOTIDE SEQUENCE</scope>
    <source>
        <strain evidence="8">MELC-2E11</strain>
        <tissue evidence="8">Siphon/mantle</tissue>
    </source>
</reference>
<feature type="region of interest" description="Disordered" evidence="5">
    <location>
        <begin position="359"/>
        <end position="389"/>
    </location>
</feature>
<feature type="compositionally biased region" description="Basic and acidic residues" evidence="5">
    <location>
        <begin position="315"/>
        <end position="327"/>
    </location>
</feature>
<keyword evidence="6" id="KW-1133">Transmembrane helix</keyword>
<feature type="compositionally biased region" description="Basic and acidic residues" evidence="5">
    <location>
        <begin position="183"/>
        <end position="196"/>
    </location>
</feature>
<evidence type="ECO:0000256" key="3">
    <source>
        <dbReference type="ARBA" id="ARBA00023157"/>
    </source>
</evidence>
<dbReference type="InterPro" id="IPR000436">
    <property type="entry name" value="Sushi_SCR_CCP_dom"/>
</dbReference>
<evidence type="ECO:0000256" key="2">
    <source>
        <dbReference type="ARBA" id="ARBA00022737"/>
    </source>
</evidence>
<evidence type="ECO:0000256" key="1">
    <source>
        <dbReference type="ARBA" id="ARBA00022729"/>
    </source>
</evidence>
<accession>A0ABY7DHQ6</accession>
<feature type="compositionally biased region" description="Polar residues" evidence="5">
    <location>
        <begin position="334"/>
        <end position="347"/>
    </location>
</feature>